<proteinExistence type="predicted"/>
<dbReference type="InterPro" id="IPR016084">
    <property type="entry name" value="Haem_Oase-like_multi-hlx"/>
</dbReference>
<evidence type="ECO:0000313" key="2">
    <source>
        <dbReference type="EMBL" id="OPG15536.1"/>
    </source>
</evidence>
<dbReference type="SUPFAM" id="SSF48613">
    <property type="entry name" value="Heme oxygenase-like"/>
    <property type="match status" value="1"/>
</dbReference>
<sequence length="368" mass="41886">MKECGSRTNRLRRRMCQHPCERVKEASRLTTFEAANPNALNEQLQRYASLDDATAATVELWLRHAGRLSHSLETMDARMHREFHETLHLLLSVHQALPYTWAARQSASHVALRLRQQLFSALLEHEQRKLLALDIPPIPTRPDALIEFLIALNQQHVASKHPVFEYLQEAGTLRDVKTFFYQEGSVDARFDDLIALAQIGTDGCIKDEYAHNFADEMGHGDPERVHTTMFMRTAAYIQSYQGEDPQVQKEPITEALACSNLQVGMALHREHVFRMAGYLAAFELNATDRCKRLVEACVRHGMDANQLDYLTEHIDADVGHAEGLFQEIVVPMAASHERAPMEIVQGFLLRLQTSNDYCDTLLNQFLQA</sequence>
<dbReference type="Pfam" id="PF14518">
    <property type="entry name" value="Haem_oxygenas_2"/>
    <property type="match status" value="1"/>
</dbReference>
<comment type="caution">
    <text evidence="2">The sequence shown here is derived from an EMBL/GenBank/DDBJ whole genome shotgun (WGS) entry which is preliminary data.</text>
</comment>
<dbReference type="InterPro" id="IPR039068">
    <property type="entry name" value="PqqC-like"/>
</dbReference>
<dbReference type="EMBL" id="MWPS01000027">
    <property type="protein sequence ID" value="OPG15536.1"/>
    <property type="molecule type" value="Genomic_DNA"/>
</dbReference>
<evidence type="ECO:0008006" key="4">
    <source>
        <dbReference type="Google" id="ProtNLM"/>
    </source>
</evidence>
<dbReference type="Gene3D" id="1.20.910.10">
    <property type="entry name" value="Heme oxygenase-like"/>
    <property type="match status" value="1"/>
</dbReference>
<gene>
    <name evidence="2" type="ORF">B2M26_10690</name>
</gene>
<evidence type="ECO:0000256" key="1">
    <source>
        <dbReference type="ARBA" id="ARBA00023002"/>
    </source>
</evidence>
<dbReference type="PANTHER" id="PTHR40279">
    <property type="entry name" value="PQQC-LIKE PROTEIN"/>
    <property type="match status" value="1"/>
</dbReference>
<accession>A0A1V4ERH5</accession>
<dbReference type="PANTHER" id="PTHR40279:SF3">
    <property type="entry name" value="4-AMINOBENZOATE SYNTHASE"/>
    <property type="match status" value="1"/>
</dbReference>
<dbReference type="SMART" id="SM01236">
    <property type="entry name" value="Haem_oxygenase_2"/>
    <property type="match status" value="1"/>
</dbReference>
<organism evidence="2 3">
    <name type="scientific">Ferroacidibacillus organovorans</name>
    <dbReference type="NCBI Taxonomy" id="1765683"/>
    <lineage>
        <taxon>Bacteria</taxon>
        <taxon>Bacillati</taxon>
        <taxon>Bacillota</taxon>
        <taxon>Bacilli</taxon>
        <taxon>Bacillales</taxon>
        <taxon>Alicyclobacillaceae</taxon>
        <taxon>Ferroacidibacillus</taxon>
    </lineage>
</organism>
<keyword evidence="1" id="KW-0560">Oxidoreductase</keyword>
<keyword evidence="3" id="KW-1185">Reference proteome</keyword>
<dbReference type="Proteomes" id="UP000190229">
    <property type="component" value="Unassembled WGS sequence"/>
</dbReference>
<dbReference type="GO" id="GO:0016491">
    <property type="term" value="F:oxidoreductase activity"/>
    <property type="evidence" value="ECO:0007669"/>
    <property type="project" value="UniProtKB-KW"/>
</dbReference>
<evidence type="ECO:0000313" key="3">
    <source>
        <dbReference type="Proteomes" id="UP000190229"/>
    </source>
</evidence>
<name>A0A1V4ERH5_9BACL</name>
<protein>
    <recommendedName>
        <fullName evidence="4">Iron-containing redox enzyme family protein</fullName>
    </recommendedName>
</protein>
<dbReference type="AlphaFoldDB" id="A0A1V4ERH5"/>
<reference evidence="2 3" key="1">
    <citation type="submission" date="2017-02" db="EMBL/GenBank/DDBJ databases">
        <title>Draft genome of Acidibacillus ferrooxidans Huett2.</title>
        <authorList>
            <person name="Schopf S."/>
        </authorList>
    </citation>
    <scope>NUCLEOTIDE SEQUENCE [LARGE SCALE GENOMIC DNA]</scope>
    <source>
        <strain evidence="2 3">Huett2</strain>
    </source>
</reference>